<dbReference type="SUPFAM" id="SSF52172">
    <property type="entry name" value="CheY-like"/>
    <property type="match status" value="1"/>
</dbReference>
<feature type="domain" description="Response regulatory" evidence="3">
    <location>
        <begin position="2"/>
        <end position="125"/>
    </location>
</feature>
<accession>A0A562VIF9</accession>
<dbReference type="InterPro" id="IPR050595">
    <property type="entry name" value="Bact_response_regulator"/>
</dbReference>
<keyword evidence="5" id="KW-1185">Reference proteome</keyword>
<dbReference type="CDD" id="cd17546">
    <property type="entry name" value="REC_hyHK_CKI1_RcsC-like"/>
    <property type="match status" value="1"/>
</dbReference>
<dbReference type="OrthoDB" id="9790466at2"/>
<evidence type="ECO:0000259" key="3">
    <source>
        <dbReference type="PROSITE" id="PS50110"/>
    </source>
</evidence>
<dbReference type="EMBL" id="VLLN01000019">
    <property type="protein sequence ID" value="TWJ17733.1"/>
    <property type="molecule type" value="Genomic_DNA"/>
</dbReference>
<dbReference type="PANTHER" id="PTHR44591:SF20">
    <property type="entry name" value="PROTEIN PILH"/>
    <property type="match status" value="1"/>
</dbReference>
<keyword evidence="1 2" id="KW-0597">Phosphoprotein</keyword>
<dbReference type="InterPro" id="IPR011006">
    <property type="entry name" value="CheY-like_superfamily"/>
</dbReference>
<proteinExistence type="predicted"/>
<dbReference type="PANTHER" id="PTHR44591">
    <property type="entry name" value="STRESS RESPONSE REGULATOR PROTEIN 1"/>
    <property type="match status" value="1"/>
</dbReference>
<organism evidence="4 5">
    <name type="scientific">Geobacter argillaceus</name>
    <dbReference type="NCBI Taxonomy" id="345631"/>
    <lineage>
        <taxon>Bacteria</taxon>
        <taxon>Pseudomonadati</taxon>
        <taxon>Thermodesulfobacteriota</taxon>
        <taxon>Desulfuromonadia</taxon>
        <taxon>Geobacterales</taxon>
        <taxon>Geobacteraceae</taxon>
        <taxon>Geobacter</taxon>
    </lineage>
</organism>
<dbReference type="GO" id="GO:0000160">
    <property type="term" value="P:phosphorelay signal transduction system"/>
    <property type="evidence" value="ECO:0007669"/>
    <property type="project" value="InterPro"/>
</dbReference>
<gene>
    <name evidence="4" type="ORF">JN12_02850</name>
</gene>
<dbReference type="Gene3D" id="3.40.50.2300">
    <property type="match status" value="1"/>
</dbReference>
<dbReference type="Proteomes" id="UP000319449">
    <property type="component" value="Unassembled WGS sequence"/>
</dbReference>
<dbReference type="AlphaFoldDB" id="A0A562VIF9"/>
<dbReference type="RefSeq" id="WP_145023901.1">
    <property type="nucleotide sequence ID" value="NZ_VLLN01000019.1"/>
</dbReference>
<protein>
    <submittedName>
        <fullName evidence="4">Two-component system chemotaxis response regulator CheY</fullName>
    </submittedName>
</protein>
<evidence type="ECO:0000313" key="4">
    <source>
        <dbReference type="EMBL" id="TWJ17733.1"/>
    </source>
</evidence>
<dbReference type="PROSITE" id="PS50110">
    <property type="entry name" value="RESPONSE_REGULATORY"/>
    <property type="match status" value="1"/>
</dbReference>
<name>A0A562VIF9_9BACT</name>
<dbReference type="InterPro" id="IPR001789">
    <property type="entry name" value="Sig_transdc_resp-reg_receiver"/>
</dbReference>
<dbReference type="Pfam" id="PF00072">
    <property type="entry name" value="Response_reg"/>
    <property type="match status" value="1"/>
</dbReference>
<feature type="modified residue" description="4-aspartylphosphate" evidence="2">
    <location>
        <position position="55"/>
    </location>
</feature>
<sequence>MKVLIADDCEISRELLAVAFEGLARVKCADDGERAVQFFTEALNQEDPFNLVCLDITMPRLSGHEVLRTIRTLEAEAGGRKTIVFMITASSSPDDMLEGLLGSCDDYLTKPVVQHALRALLSKHGLLP</sequence>
<reference evidence="4 5" key="1">
    <citation type="submission" date="2019-07" db="EMBL/GenBank/DDBJ databases">
        <title>Genomic Encyclopedia of Archaeal and Bacterial Type Strains, Phase II (KMG-II): from individual species to whole genera.</title>
        <authorList>
            <person name="Goeker M."/>
        </authorList>
    </citation>
    <scope>NUCLEOTIDE SEQUENCE [LARGE SCALE GENOMIC DNA]</scope>
    <source>
        <strain evidence="4 5">ATCC BAA-1139</strain>
    </source>
</reference>
<evidence type="ECO:0000256" key="2">
    <source>
        <dbReference type="PROSITE-ProRule" id="PRU00169"/>
    </source>
</evidence>
<dbReference type="SMART" id="SM00448">
    <property type="entry name" value="REC"/>
    <property type="match status" value="1"/>
</dbReference>
<evidence type="ECO:0000256" key="1">
    <source>
        <dbReference type="ARBA" id="ARBA00022553"/>
    </source>
</evidence>
<comment type="caution">
    <text evidence="4">The sequence shown here is derived from an EMBL/GenBank/DDBJ whole genome shotgun (WGS) entry which is preliminary data.</text>
</comment>
<evidence type="ECO:0000313" key="5">
    <source>
        <dbReference type="Proteomes" id="UP000319449"/>
    </source>
</evidence>